<keyword evidence="6" id="KW-1185">Reference proteome</keyword>
<reference evidence="5 6" key="1">
    <citation type="submission" date="2019-02" db="EMBL/GenBank/DDBJ databases">
        <title>Draft genome sequences of novel Actinobacteria.</title>
        <authorList>
            <person name="Sahin N."/>
            <person name="Ay H."/>
            <person name="Saygin H."/>
        </authorList>
    </citation>
    <scope>NUCLEOTIDE SEQUENCE [LARGE SCALE GENOMIC DNA]</scope>
    <source>
        <strain evidence="5 6">8K307</strain>
    </source>
</reference>
<proteinExistence type="inferred from homology"/>
<evidence type="ECO:0000256" key="2">
    <source>
        <dbReference type="ARBA" id="ARBA00022801"/>
    </source>
</evidence>
<dbReference type="SUPFAM" id="SSF53649">
    <property type="entry name" value="Alkaline phosphatase-like"/>
    <property type="match status" value="1"/>
</dbReference>
<dbReference type="Gene3D" id="3.40.720.10">
    <property type="entry name" value="Alkaline Phosphatase, subunit A"/>
    <property type="match status" value="1"/>
</dbReference>
<sequence>MSRGRHRPIDRREVLDVTCRPNVLLITADQFRFDAIAAHGNPHVRTPNLDRLLAEGVTFRRAYAESPVCVPARAGILTGQLPHRNGITSNSTPLADGTPTVVRSLAAAGYDTQAIGKMHFTPVRAGHGFDRLWLSEEIPAAPEEDEYLTELLASGTDHVVEPHGIRHELYYSPQPSQLPAHLHTTAWTGRRTREFLASRSPGGAPFFCWTSFIKPHPPFDPPYPYYLWYDPLDMPDPVRADEELERLGYHIHNQHRVKWTHPELDLTRIRVMRAYYYACVSHVDAEIGRILDQLDESGLREDTLVIFTADHGEYLGDHWAFGKRGYHDAAARVPLVLSRPGTLPEGVATTTLAGLTDVAPTVLAATGAVPAGLDPDGHDLLPVAAGGQEGVRDVLFGQYHVGAEALYLAMNSRYKYTYSAADDRESLYEVGSDETADLAGDGRYEAELTKLRDALLDRLARDGYGRPLDGDGWRRFPPPGPRPSYHDRDVTGRGRQYPVWKDLDELRRDPV</sequence>
<comment type="caution">
    <text evidence="5">The sequence shown here is derived from an EMBL/GenBank/DDBJ whole genome shotgun (WGS) entry which is preliminary data.</text>
</comment>
<organism evidence="5 6">
    <name type="scientific">Jiangella aurantiaca</name>
    <dbReference type="NCBI Taxonomy" id="2530373"/>
    <lineage>
        <taxon>Bacteria</taxon>
        <taxon>Bacillati</taxon>
        <taxon>Actinomycetota</taxon>
        <taxon>Actinomycetes</taxon>
        <taxon>Jiangellales</taxon>
        <taxon>Jiangellaceae</taxon>
        <taxon>Jiangella</taxon>
    </lineage>
</organism>
<dbReference type="InterPro" id="IPR050738">
    <property type="entry name" value="Sulfatase"/>
</dbReference>
<evidence type="ECO:0000313" key="5">
    <source>
        <dbReference type="EMBL" id="TDD68947.1"/>
    </source>
</evidence>
<dbReference type="EMBL" id="SMLB01000017">
    <property type="protein sequence ID" value="TDD68947.1"/>
    <property type="molecule type" value="Genomic_DNA"/>
</dbReference>
<feature type="domain" description="Sulfatase N-terminal" evidence="4">
    <location>
        <begin position="21"/>
        <end position="367"/>
    </location>
</feature>
<dbReference type="PANTHER" id="PTHR42693">
    <property type="entry name" value="ARYLSULFATASE FAMILY MEMBER"/>
    <property type="match status" value="1"/>
</dbReference>
<comment type="similarity">
    <text evidence="1">Belongs to the sulfatase family.</text>
</comment>
<dbReference type="PANTHER" id="PTHR42693:SF53">
    <property type="entry name" value="ENDO-4-O-SULFATASE"/>
    <property type="match status" value="1"/>
</dbReference>
<name>A0A4V2YS55_9ACTN</name>
<keyword evidence="2" id="KW-0378">Hydrolase</keyword>
<gene>
    <name evidence="5" type="ORF">E1262_14500</name>
</gene>
<evidence type="ECO:0000256" key="1">
    <source>
        <dbReference type="ARBA" id="ARBA00008779"/>
    </source>
</evidence>
<evidence type="ECO:0000313" key="6">
    <source>
        <dbReference type="Proteomes" id="UP000295217"/>
    </source>
</evidence>
<feature type="region of interest" description="Disordered" evidence="3">
    <location>
        <begin position="469"/>
        <end position="493"/>
    </location>
</feature>
<protein>
    <recommendedName>
        <fullName evidence="4">Sulfatase N-terminal domain-containing protein</fullName>
    </recommendedName>
</protein>
<evidence type="ECO:0000259" key="4">
    <source>
        <dbReference type="Pfam" id="PF00884"/>
    </source>
</evidence>
<evidence type="ECO:0000256" key="3">
    <source>
        <dbReference type="SAM" id="MobiDB-lite"/>
    </source>
</evidence>
<dbReference type="GO" id="GO:0004065">
    <property type="term" value="F:arylsulfatase activity"/>
    <property type="evidence" value="ECO:0007669"/>
    <property type="project" value="TreeGrafter"/>
</dbReference>
<dbReference type="Pfam" id="PF00884">
    <property type="entry name" value="Sulfatase"/>
    <property type="match status" value="1"/>
</dbReference>
<accession>A0A4V2YS55</accession>
<dbReference type="InterPro" id="IPR000917">
    <property type="entry name" value="Sulfatase_N"/>
</dbReference>
<dbReference type="InterPro" id="IPR017850">
    <property type="entry name" value="Alkaline_phosphatase_core_sf"/>
</dbReference>
<dbReference type="OrthoDB" id="9777306at2"/>
<dbReference type="AlphaFoldDB" id="A0A4V2YS55"/>
<dbReference type="Proteomes" id="UP000295217">
    <property type="component" value="Unassembled WGS sequence"/>
</dbReference>